<dbReference type="InterPro" id="IPR011836">
    <property type="entry name" value="YhdP"/>
</dbReference>
<feature type="domain" description="YhdP central" evidence="3">
    <location>
        <begin position="9"/>
        <end position="1301"/>
    </location>
</feature>
<dbReference type="EMBL" id="JAAVXB010000005">
    <property type="protein sequence ID" value="NKF22842.1"/>
    <property type="molecule type" value="Genomic_DNA"/>
</dbReference>
<accession>A0A969W9I1</accession>
<name>A0A969W9I1_9GAMM</name>
<evidence type="ECO:0000256" key="1">
    <source>
        <dbReference type="SAM" id="MobiDB-lite"/>
    </source>
</evidence>
<dbReference type="InterPro" id="IPR025263">
    <property type="entry name" value="YhdP_central"/>
</dbReference>
<feature type="compositionally biased region" description="Low complexity" evidence="1">
    <location>
        <begin position="1331"/>
        <end position="1377"/>
    </location>
</feature>
<dbReference type="Pfam" id="PF13116">
    <property type="entry name" value="YhdP"/>
    <property type="match status" value="1"/>
</dbReference>
<evidence type="ECO:0000313" key="4">
    <source>
        <dbReference type="EMBL" id="NKF22842.1"/>
    </source>
</evidence>
<dbReference type="PANTHER" id="PTHR38690:SF1">
    <property type="entry name" value="PROTEASE"/>
    <property type="match status" value="1"/>
</dbReference>
<dbReference type="NCBIfam" id="TIGR02099">
    <property type="entry name" value="YhdP family protein"/>
    <property type="match status" value="1"/>
</dbReference>
<keyword evidence="2" id="KW-0472">Membrane</keyword>
<proteinExistence type="predicted"/>
<feature type="transmembrane region" description="Helical" evidence="2">
    <location>
        <begin position="12"/>
        <end position="37"/>
    </location>
</feature>
<gene>
    <name evidence="4" type="ORF">G7Y82_10980</name>
</gene>
<keyword evidence="2" id="KW-0812">Transmembrane</keyword>
<keyword evidence="5" id="KW-1185">Reference proteome</keyword>
<dbReference type="Proteomes" id="UP000653472">
    <property type="component" value="Unassembled WGS sequence"/>
</dbReference>
<feature type="region of interest" description="Disordered" evidence="1">
    <location>
        <begin position="903"/>
        <end position="925"/>
    </location>
</feature>
<feature type="compositionally biased region" description="Basic and acidic residues" evidence="1">
    <location>
        <begin position="1302"/>
        <end position="1316"/>
    </location>
</feature>
<reference evidence="4" key="1">
    <citation type="submission" date="2020-03" db="EMBL/GenBank/DDBJ databases">
        <title>Solimonas marina sp. nov., isolated from deep seawater of the Pacific Ocean.</title>
        <authorList>
            <person name="Liu X."/>
            <person name="Lai Q."/>
            <person name="Sun F."/>
            <person name="Gai Y."/>
            <person name="Li G."/>
            <person name="Shao Z."/>
        </authorList>
    </citation>
    <scope>NUCLEOTIDE SEQUENCE</scope>
    <source>
        <strain evidence="4">C16B3</strain>
    </source>
</reference>
<feature type="region of interest" description="Disordered" evidence="1">
    <location>
        <begin position="1302"/>
        <end position="1385"/>
    </location>
</feature>
<keyword evidence="2" id="KW-1133">Transmembrane helix</keyword>
<evidence type="ECO:0000259" key="3">
    <source>
        <dbReference type="Pfam" id="PF13116"/>
    </source>
</evidence>
<sequence>MERVKRRWWTWAITLMAAVVIAGAVISGLFQLAVLALPSYRADLAAWVTHVANRPVQIGGVNLGWRGIEPRLDLSDITLYSEDGDESLTVTRLSLGFSVVRLLTGDMLPERLEMSGLTLSINEDRNGQWTFAGFEPGQNGVSDDTREAWAKQMARFGHVVVQNCTLIFTGPRFGIDGKRVRLVRADLAQRSDGFGFDGRLQLPVTHGDLVELSADVQGPIAFPERWNGDFNLDFERLRPQGWLAPYLQPGVQIGAENLNGSIEGELQSGRVTRADVEIDSDGLIVARNGQSSGAKSMRLRAGLTRDASGWFAALEDFRFDDQLLARGSLRWTRDSNGHEIDINADELHVDRLMPWLAVWRDAPAVAAQAPRLSGTLRNIVLRLRTDTQGQTRYSATARLDDMGLAPADGVGVAHVSGEASANEGGGQLRLSHAPIELLAPKAIAVPITFDSVDTQLQWTRTVDGWNIGTPSFEAQLPGVDAKGHFQLALPGDHDAPVLDLGASFSVADLDKLKPYMPLQWSEHTRDWLQQGIAGGHVSNGQLTIRGPMSDFPFQKHPDGVFKIDADVGDANIEIGDGWPTIENVAAHLSVAGAGLEVDASAATIAGNAVDHVVARIADFGAAELTVDGSTHGEIGRYYDFLRNSPLHERLAGLLDQTHAAGAATVDARLDLPLHDIKTTSVDGDIALDNVQMFYSKLDQPVSGITGTVHFNNIGATANELHARFEDLPLTARIVPRDGTHGVVQADFPFTPNAGGRGASQFLPSFIREALDGTSQWHAELPIEEHGGTALTLRSDLRGTAVTLPEPVAKDADVAMPLSVRIGGDADAPLRIGAAYGGMLYADAALGPPDGQQQGLQLQGLQVRFGSASPPAGKGRFVVDGHAGTVDAAAWIALFAGDGQAKTAPPTAPVAAMPSPTAPDAPATTAPAAVSAADPGVHLDLIDLDVDHLRWQNQLTEATHLRWQPQGNGWMTSLDGVGAQGTIQWVGPAPGRIVARLSHVALKPQHRPDDEPIDDSDAAAVAAAAAQASDNGGPPAQPSHWPSLDLLCDALTGNGADFGQVEIRSSRIAQGQRLDRLKISGGVLDLDASGQWRRADGKSSAALQAMIESKDFDAVLGALDYEQNFRAKETKVKADLKWAPSTTGLVWQVAQGRVDLSADNGQLKAVKPGAGRVLGLLNFYALPRRLLLNFSDVVDEGLGFDTIGGHFDLGNGAAVTDDLTIKGPSVKIDMRGRIGLVARDYDQRVTVYPAGISSGVTLGAALLGGPAVGALVLVAQEVLDKPLDQVTQLTYHVSGSWYNPKVEKIDSHSLPKPDKAEPTTPAPAKVESKTQSKAAAKTPAVAPSKAPAAAAAKPVAATPAPGKPAAAANQDKAKAAPPTVTQETNP</sequence>
<dbReference type="RefSeq" id="WP_168148140.1">
    <property type="nucleotide sequence ID" value="NZ_JAAVXB010000005.1"/>
</dbReference>
<comment type="caution">
    <text evidence="4">The sequence shown here is derived from an EMBL/GenBank/DDBJ whole genome shotgun (WGS) entry which is preliminary data.</text>
</comment>
<dbReference type="PANTHER" id="PTHR38690">
    <property type="entry name" value="PROTEASE-RELATED"/>
    <property type="match status" value="1"/>
</dbReference>
<evidence type="ECO:0000256" key="2">
    <source>
        <dbReference type="SAM" id="Phobius"/>
    </source>
</evidence>
<organism evidence="4 5">
    <name type="scientific">Solimonas marina</name>
    <dbReference type="NCBI Taxonomy" id="2714601"/>
    <lineage>
        <taxon>Bacteria</taxon>
        <taxon>Pseudomonadati</taxon>
        <taxon>Pseudomonadota</taxon>
        <taxon>Gammaproteobacteria</taxon>
        <taxon>Nevskiales</taxon>
        <taxon>Nevskiaceae</taxon>
        <taxon>Solimonas</taxon>
    </lineage>
</organism>
<protein>
    <submittedName>
        <fullName evidence="4">TIGR02099 family protein</fullName>
    </submittedName>
</protein>
<evidence type="ECO:0000313" key="5">
    <source>
        <dbReference type="Proteomes" id="UP000653472"/>
    </source>
</evidence>